<sequence length="333" mass="35657">MSGLALVALVLVFGGISRPATDPASSGAGGAPHDYAGAPAATRTAPAGPLPWRAGPPPDGIIGGARSMLTSSREIPGTGFGVEEWARCREAGYGVDACPRSDVVFAFRFRDEFGNRLVVNRGRWDRVGYLGQGQWLITGYRDAAVVAARMAVPHPLVVRSDIVVGARPDMIHAPCPDSVWPSQGWTRIDADSRPAVCLVDESTWQLIRIATPDLDVWHESPSQPLWGTRRSPETGAFEAVVMQDDGTFVGSEVAASDRTIMPVANLPYGLLAVYRTRPASDSRAGELVYSTDDGRSWNVREVPAGAVLATTRIGSTDAMTLPSDWRTWAPRHG</sequence>
<proteinExistence type="predicted"/>
<dbReference type="STRING" id="1386089.N865_14025"/>
<feature type="compositionally biased region" description="Low complexity" evidence="1">
    <location>
        <begin position="36"/>
        <end position="47"/>
    </location>
</feature>
<dbReference type="AlphaFoldDB" id="W9G9X7"/>
<evidence type="ECO:0000256" key="1">
    <source>
        <dbReference type="SAM" id="MobiDB-lite"/>
    </source>
</evidence>
<feature type="region of interest" description="Disordered" evidence="1">
    <location>
        <begin position="22"/>
        <end position="51"/>
    </location>
</feature>
<protein>
    <submittedName>
        <fullName evidence="2">Uncharacterized protein</fullName>
    </submittedName>
</protein>
<comment type="caution">
    <text evidence="2">The sequence shown here is derived from an EMBL/GenBank/DDBJ whole genome shotgun (WGS) entry which is preliminary data.</text>
</comment>
<keyword evidence="3" id="KW-1185">Reference proteome</keyword>
<evidence type="ECO:0000313" key="2">
    <source>
        <dbReference type="EMBL" id="EWT00674.1"/>
    </source>
</evidence>
<reference evidence="2 3" key="1">
    <citation type="submission" date="2013-08" db="EMBL/GenBank/DDBJ databases">
        <title>Intrasporangium oryzae NRRL B-24470.</title>
        <authorList>
            <person name="Liu H."/>
            <person name="Wang G."/>
        </authorList>
    </citation>
    <scope>NUCLEOTIDE SEQUENCE [LARGE SCALE GENOMIC DNA]</scope>
    <source>
        <strain evidence="2 3">NRRL B-24470</strain>
    </source>
</reference>
<evidence type="ECO:0000313" key="3">
    <source>
        <dbReference type="Proteomes" id="UP000019489"/>
    </source>
</evidence>
<accession>W9G9X7</accession>
<dbReference type="Proteomes" id="UP000019489">
    <property type="component" value="Unassembled WGS sequence"/>
</dbReference>
<organism evidence="2 3">
    <name type="scientific">Intrasporangium oryzae NRRL B-24470</name>
    <dbReference type="NCBI Taxonomy" id="1386089"/>
    <lineage>
        <taxon>Bacteria</taxon>
        <taxon>Bacillati</taxon>
        <taxon>Actinomycetota</taxon>
        <taxon>Actinomycetes</taxon>
        <taxon>Micrococcales</taxon>
        <taxon>Intrasporangiaceae</taxon>
        <taxon>Intrasporangium</taxon>
    </lineage>
</organism>
<name>W9G9X7_9MICO</name>
<gene>
    <name evidence="2" type="ORF">N865_14025</name>
</gene>
<dbReference type="EMBL" id="AWSA01000037">
    <property type="protein sequence ID" value="EWT00674.1"/>
    <property type="molecule type" value="Genomic_DNA"/>
</dbReference>